<dbReference type="AlphaFoldDB" id="A0A1H1NCG4"/>
<dbReference type="EMBL" id="LT629751">
    <property type="protein sequence ID" value="SDR96633.1"/>
    <property type="molecule type" value="Genomic_DNA"/>
</dbReference>
<feature type="binding site" evidence="9">
    <location>
        <position position="47"/>
    </location>
    <ligand>
        <name>Zn(2+)</name>
        <dbReference type="ChEBI" id="CHEBI:29105"/>
    </ligand>
</feature>
<dbReference type="GO" id="GO:0030091">
    <property type="term" value="P:protein repair"/>
    <property type="evidence" value="ECO:0007669"/>
    <property type="project" value="InterPro"/>
</dbReference>
<dbReference type="EC" id="1.8.4.12" evidence="2 9"/>
<keyword evidence="4 9" id="KW-0479">Metal-binding</keyword>
<gene>
    <name evidence="9" type="primary">msrB</name>
    <name evidence="11" type="ORF">SAMN05216221_0764</name>
</gene>
<dbReference type="InterPro" id="IPR002579">
    <property type="entry name" value="Met_Sox_Rdtase_MsrB_dom"/>
</dbReference>
<comment type="catalytic activity">
    <reaction evidence="7 9">
        <text>L-methionyl-[protein] + [thioredoxin]-disulfide + H2O = L-methionyl-(R)-S-oxide-[protein] + [thioredoxin]-dithiol</text>
        <dbReference type="Rhea" id="RHEA:24164"/>
        <dbReference type="Rhea" id="RHEA-COMP:10698"/>
        <dbReference type="Rhea" id="RHEA-COMP:10700"/>
        <dbReference type="Rhea" id="RHEA-COMP:12313"/>
        <dbReference type="Rhea" id="RHEA-COMP:12314"/>
        <dbReference type="ChEBI" id="CHEBI:15377"/>
        <dbReference type="ChEBI" id="CHEBI:16044"/>
        <dbReference type="ChEBI" id="CHEBI:29950"/>
        <dbReference type="ChEBI" id="CHEBI:45764"/>
        <dbReference type="ChEBI" id="CHEBI:50058"/>
        <dbReference type="EC" id="1.8.4.12"/>
    </reaction>
</comment>
<dbReference type="GO" id="GO:0005737">
    <property type="term" value="C:cytoplasm"/>
    <property type="evidence" value="ECO:0007669"/>
    <property type="project" value="TreeGrafter"/>
</dbReference>
<evidence type="ECO:0000256" key="4">
    <source>
        <dbReference type="ARBA" id="ARBA00022723"/>
    </source>
</evidence>
<dbReference type="InterPro" id="IPR011057">
    <property type="entry name" value="Mss4-like_sf"/>
</dbReference>
<dbReference type="RefSeq" id="WP_090347689.1">
    <property type="nucleotide sequence ID" value="NZ_LT629751.1"/>
</dbReference>
<evidence type="ECO:0000256" key="9">
    <source>
        <dbReference type="HAMAP-Rule" id="MF_01400"/>
    </source>
</evidence>
<evidence type="ECO:0000256" key="2">
    <source>
        <dbReference type="ARBA" id="ARBA00012499"/>
    </source>
</evidence>
<reference evidence="12" key="1">
    <citation type="submission" date="2016-10" db="EMBL/GenBank/DDBJ databases">
        <authorList>
            <person name="Varghese N."/>
            <person name="Submissions S."/>
        </authorList>
    </citation>
    <scope>NUCLEOTIDE SEQUENCE [LARGE SCALE GENOMIC DNA]</scope>
    <source>
        <strain evidence="12">KCTC 32247</strain>
    </source>
</reference>
<dbReference type="GO" id="GO:0006979">
    <property type="term" value="P:response to oxidative stress"/>
    <property type="evidence" value="ECO:0007669"/>
    <property type="project" value="InterPro"/>
</dbReference>
<dbReference type="GO" id="GO:0008270">
    <property type="term" value="F:zinc ion binding"/>
    <property type="evidence" value="ECO:0007669"/>
    <property type="project" value="UniProtKB-UniRule"/>
</dbReference>
<feature type="binding site" evidence="9">
    <location>
        <position position="50"/>
    </location>
    <ligand>
        <name>Zn(2+)</name>
        <dbReference type="ChEBI" id="CHEBI:29105"/>
    </ligand>
</feature>
<dbReference type="Proteomes" id="UP000243359">
    <property type="component" value="Chromosome I"/>
</dbReference>
<keyword evidence="6 9" id="KW-0560">Oxidoreductase</keyword>
<evidence type="ECO:0000256" key="8">
    <source>
        <dbReference type="ARBA" id="ARBA00075819"/>
    </source>
</evidence>
<evidence type="ECO:0000256" key="1">
    <source>
        <dbReference type="ARBA" id="ARBA00007174"/>
    </source>
</evidence>
<proteinExistence type="inferred from homology"/>
<feature type="binding site" evidence="9">
    <location>
        <position position="99"/>
    </location>
    <ligand>
        <name>Zn(2+)</name>
        <dbReference type="ChEBI" id="CHEBI:29105"/>
    </ligand>
</feature>
<dbReference type="SUPFAM" id="SSF51316">
    <property type="entry name" value="Mss4-like"/>
    <property type="match status" value="1"/>
</dbReference>
<evidence type="ECO:0000313" key="11">
    <source>
        <dbReference type="EMBL" id="SDR96633.1"/>
    </source>
</evidence>
<dbReference type="FunFam" id="2.170.150.20:FF:000001">
    <property type="entry name" value="Peptide methionine sulfoxide reductase MsrB"/>
    <property type="match status" value="1"/>
</dbReference>
<dbReference type="STRING" id="1392877.SAMN05216221_0764"/>
<sequence length="135" mass="15168">MEKVEKPLEEWREELSESQFHVCRLKGTERAFTGEYYHCTTPGTYHCACCDAPLFDSDAKYDSGSGWPSYFQPVSAEALRRVEDFSHGMHRIEVLCARCDAHLGHVFPDGPAPTGLRYCINSVALRLKPREAGAA</sequence>
<dbReference type="PANTHER" id="PTHR10173">
    <property type="entry name" value="METHIONINE SULFOXIDE REDUCTASE"/>
    <property type="match status" value="1"/>
</dbReference>
<evidence type="ECO:0000256" key="7">
    <source>
        <dbReference type="ARBA" id="ARBA00048488"/>
    </source>
</evidence>
<dbReference type="GO" id="GO:0033743">
    <property type="term" value="F:peptide-methionine (R)-S-oxide reductase activity"/>
    <property type="evidence" value="ECO:0007669"/>
    <property type="project" value="UniProtKB-UniRule"/>
</dbReference>
<dbReference type="NCBIfam" id="TIGR00357">
    <property type="entry name" value="peptide-methionine (R)-S-oxide reductase MsrB"/>
    <property type="match status" value="1"/>
</dbReference>
<feature type="active site" description="Nucleophile" evidence="9">
    <location>
        <position position="119"/>
    </location>
</feature>
<feature type="domain" description="MsrB" evidence="10">
    <location>
        <begin position="8"/>
        <end position="130"/>
    </location>
</feature>
<comment type="similarity">
    <text evidence="1 9">Belongs to the MsrB Met sulfoxide reductase family.</text>
</comment>
<dbReference type="PROSITE" id="PS51790">
    <property type="entry name" value="MSRB"/>
    <property type="match status" value="1"/>
</dbReference>
<evidence type="ECO:0000256" key="5">
    <source>
        <dbReference type="ARBA" id="ARBA00022833"/>
    </source>
</evidence>
<comment type="cofactor">
    <cofactor evidence="9">
        <name>Zn(2+)</name>
        <dbReference type="ChEBI" id="CHEBI:29105"/>
    </cofactor>
    <text evidence="9">Binds 1 zinc ion per subunit. The zinc ion is important for the structural integrity of the protein.</text>
</comment>
<dbReference type="Pfam" id="PF01641">
    <property type="entry name" value="SelR"/>
    <property type="match status" value="1"/>
</dbReference>
<keyword evidence="12" id="KW-1185">Reference proteome</keyword>
<dbReference type="PANTHER" id="PTHR10173:SF52">
    <property type="entry name" value="METHIONINE-R-SULFOXIDE REDUCTASE B1"/>
    <property type="match status" value="1"/>
</dbReference>
<protein>
    <recommendedName>
        <fullName evidence="3 9">Peptide methionine sulfoxide reductase MsrB</fullName>
        <ecNumber evidence="2 9">1.8.4.12</ecNumber>
    </recommendedName>
    <alternativeName>
        <fullName evidence="8 9">Peptide-methionine (R)-S-oxide reductase</fullName>
    </alternativeName>
</protein>
<name>A0A1H1NCG4_9PSED</name>
<feature type="binding site" evidence="9">
    <location>
        <position position="96"/>
    </location>
    <ligand>
        <name>Zn(2+)</name>
        <dbReference type="ChEBI" id="CHEBI:29105"/>
    </ligand>
</feature>
<evidence type="ECO:0000313" key="12">
    <source>
        <dbReference type="Proteomes" id="UP000243359"/>
    </source>
</evidence>
<evidence type="ECO:0000256" key="3">
    <source>
        <dbReference type="ARBA" id="ARBA00021130"/>
    </source>
</evidence>
<accession>A0A1H1NCG4</accession>
<dbReference type="HAMAP" id="MF_01400">
    <property type="entry name" value="MsrB"/>
    <property type="match status" value="1"/>
</dbReference>
<dbReference type="InterPro" id="IPR028427">
    <property type="entry name" value="Met_Sox_Rdtase_MsrB"/>
</dbReference>
<evidence type="ECO:0000259" key="10">
    <source>
        <dbReference type="PROSITE" id="PS51790"/>
    </source>
</evidence>
<keyword evidence="5 9" id="KW-0862">Zinc</keyword>
<dbReference type="Gene3D" id="2.170.150.20">
    <property type="entry name" value="Peptide methionine sulfoxide reductase"/>
    <property type="match status" value="1"/>
</dbReference>
<evidence type="ECO:0000256" key="6">
    <source>
        <dbReference type="ARBA" id="ARBA00023002"/>
    </source>
</evidence>
<dbReference type="OrthoDB" id="9785497at2"/>
<organism evidence="11 12">
    <name type="scientific">Pseudomonas oryzae</name>
    <dbReference type="NCBI Taxonomy" id="1392877"/>
    <lineage>
        <taxon>Bacteria</taxon>
        <taxon>Pseudomonadati</taxon>
        <taxon>Pseudomonadota</taxon>
        <taxon>Gammaproteobacteria</taxon>
        <taxon>Pseudomonadales</taxon>
        <taxon>Pseudomonadaceae</taxon>
        <taxon>Pseudomonas</taxon>
    </lineage>
</organism>